<feature type="domain" description="Helix-turn-helix" evidence="1">
    <location>
        <begin position="8"/>
        <end position="59"/>
    </location>
</feature>
<dbReference type="KEGG" id="tos:Theos_2086"/>
<dbReference type="InterPro" id="IPR041657">
    <property type="entry name" value="HTH_17"/>
</dbReference>
<dbReference type="Pfam" id="PF12728">
    <property type="entry name" value="HTH_17"/>
    <property type="match status" value="1"/>
</dbReference>
<dbReference type="InterPro" id="IPR038148">
    <property type="entry name" value="Tn1545/Tn916_Xis"/>
</dbReference>
<reference evidence="2 3" key="1">
    <citation type="journal article" date="2013" name="Genome Announc.">
        <title>Whole Genome Sequencing of Thermus oshimai JL-2 and Thermus thermophilus JL-18, Incomplete Denitrifiers from the United States Great Basin.</title>
        <authorList>
            <person name="Murugapiran S.K."/>
            <person name="Huntemann M."/>
            <person name="Wei C.L."/>
            <person name="Han J."/>
            <person name="Detter J.C."/>
            <person name="Han C.S."/>
            <person name="Erkkila T.H."/>
            <person name="Teshima H."/>
            <person name="Chen A."/>
            <person name="Kyrpides N."/>
            <person name="Mavrommatis K."/>
            <person name="Markowitz V."/>
            <person name="Szeto E."/>
            <person name="Ivanova N."/>
            <person name="Pagani I."/>
            <person name="Lam J."/>
            <person name="McDonald A.I."/>
            <person name="Dodsworth J.A."/>
            <person name="Pati A."/>
            <person name="Goodwin L."/>
            <person name="Peters L."/>
            <person name="Pitluck S."/>
            <person name="Woyke T."/>
            <person name="Hedlund B.P."/>
        </authorList>
    </citation>
    <scope>NUCLEOTIDE SEQUENCE</scope>
    <source>
        <strain evidence="2 3">JL-2</strain>
    </source>
</reference>
<keyword evidence="3" id="KW-1185">Reference proteome</keyword>
<dbReference type="HOGENOM" id="CLU_2572756_0_0_0"/>
<protein>
    <submittedName>
        <fullName evidence="2">DNA-binding protein, excisionase family</fullName>
    </submittedName>
</protein>
<organism evidence="2 3">
    <name type="scientific">Thermus oshimai JL-2</name>
    <dbReference type="NCBI Taxonomy" id="751945"/>
    <lineage>
        <taxon>Bacteria</taxon>
        <taxon>Thermotogati</taxon>
        <taxon>Deinococcota</taxon>
        <taxon>Deinococci</taxon>
        <taxon>Thermales</taxon>
        <taxon>Thermaceae</taxon>
        <taxon>Thermus</taxon>
    </lineage>
</organism>
<accession>K7QYH7</accession>
<dbReference type="Proteomes" id="UP000000211">
    <property type="component" value="Chromosome"/>
</dbReference>
<evidence type="ECO:0000313" key="3">
    <source>
        <dbReference type="Proteomes" id="UP000000211"/>
    </source>
</evidence>
<dbReference type="PATRIC" id="fig|751945.3.peg.2031"/>
<proteinExistence type="predicted"/>
<keyword evidence="2" id="KW-0238">DNA-binding</keyword>
<dbReference type="OrthoDB" id="9806039at2"/>
<dbReference type="GO" id="GO:0003677">
    <property type="term" value="F:DNA binding"/>
    <property type="evidence" value="ECO:0007669"/>
    <property type="project" value="UniProtKB-KW"/>
</dbReference>
<evidence type="ECO:0000313" key="2">
    <source>
        <dbReference type="EMBL" id="AFV77083.1"/>
    </source>
</evidence>
<dbReference type="EMBL" id="CP003249">
    <property type="protein sequence ID" value="AFV77083.1"/>
    <property type="molecule type" value="Genomic_DNA"/>
</dbReference>
<dbReference type="STRING" id="751945.Theos_2086"/>
<dbReference type="NCBIfam" id="TIGR01764">
    <property type="entry name" value="excise"/>
    <property type="match status" value="1"/>
</dbReference>
<dbReference type="InterPro" id="IPR010093">
    <property type="entry name" value="SinI_DNA-bd"/>
</dbReference>
<gene>
    <name evidence="2" type="ORF">Theos_2086</name>
</gene>
<dbReference type="AlphaFoldDB" id="K7QYH7"/>
<sequence length="81" mass="9293">MPLPDKPLFTVKEAAEYLGIPQAQVYQLCRSLVWPRLASVRLGRRIYIPRQAIERWLEEVANQNAQGANLGVRYGRSALER</sequence>
<dbReference type="Gene3D" id="3.90.105.50">
    <property type="match status" value="1"/>
</dbReference>
<dbReference type="RefSeq" id="WP_016330259.1">
    <property type="nucleotide sequence ID" value="NC_019386.1"/>
</dbReference>
<name>K7QYH7_THEOS</name>
<evidence type="ECO:0000259" key="1">
    <source>
        <dbReference type="Pfam" id="PF12728"/>
    </source>
</evidence>